<dbReference type="GO" id="GO:0005829">
    <property type="term" value="C:cytosol"/>
    <property type="evidence" value="ECO:0007669"/>
    <property type="project" value="TreeGrafter"/>
</dbReference>
<dbReference type="Proteomes" id="UP000309594">
    <property type="component" value="Unassembled WGS sequence"/>
</dbReference>
<dbReference type="SUPFAM" id="SSF53448">
    <property type="entry name" value="Nucleotide-diphospho-sugar transferases"/>
    <property type="match status" value="1"/>
</dbReference>
<gene>
    <name evidence="1" type="ORF">FBD94_22370</name>
</gene>
<dbReference type="RefSeq" id="WP_136881858.1">
    <property type="nucleotide sequence ID" value="NZ_SWDX01000011.1"/>
</dbReference>
<accession>A0A4U1G0E1</accession>
<reference evidence="1 2" key="1">
    <citation type="submission" date="2019-04" db="EMBL/GenBank/DDBJ databases">
        <title>Pedobacter sp. RP-1-16 sp. nov., isolated from Arctic soil.</title>
        <authorList>
            <person name="Dahal R.H."/>
            <person name="Kim D.-U."/>
        </authorList>
    </citation>
    <scope>NUCLEOTIDE SEQUENCE [LARGE SCALE GENOMIC DNA]</scope>
    <source>
        <strain evidence="1 2">RP-1-16</strain>
    </source>
</reference>
<evidence type="ECO:0000313" key="2">
    <source>
        <dbReference type="Proteomes" id="UP000309594"/>
    </source>
</evidence>
<dbReference type="CDD" id="cd02518">
    <property type="entry name" value="GT2_SpsF"/>
    <property type="match status" value="1"/>
</dbReference>
<dbReference type="EMBL" id="SWDX01000011">
    <property type="protein sequence ID" value="TKC56945.1"/>
    <property type="molecule type" value="Genomic_DNA"/>
</dbReference>
<dbReference type="AlphaFoldDB" id="A0A4U1G0E1"/>
<organism evidence="1 2">
    <name type="scientific">Pedobacter hiemivivus</name>
    <dbReference type="NCBI Taxonomy" id="2530454"/>
    <lineage>
        <taxon>Bacteria</taxon>
        <taxon>Pseudomonadati</taxon>
        <taxon>Bacteroidota</taxon>
        <taxon>Sphingobacteriia</taxon>
        <taxon>Sphingobacteriales</taxon>
        <taxon>Sphingobacteriaceae</taxon>
        <taxon>Pedobacter</taxon>
    </lineage>
</organism>
<keyword evidence="1" id="KW-0808">Transferase</keyword>
<protein>
    <submittedName>
        <fullName evidence="1">Acylneuraminate cytidylyltransferase</fullName>
    </submittedName>
</protein>
<comment type="caution">
    <text evidence="1">The sequence shown here is derived from an EMBL/GenBank/DDBJ whole genome shotgun (WGS) entry which is preliminary data.</text>
</comment>
<dbReference type="GO" id="GO:0016779">
    <property type="term" value="F:nucleotidyltransferase activity"/>
    <property type="evidence" value="ECO:0007669"/>
    <property type="project" value="UniProtKB-KW"/>
</dbReference>
<dbReference type="PANTHER" id="PTHR42866:SF1">
    <property type="entry name" value="SPORE COAT POLYSACCHARIDE BIOSYNTHESIS PROTEIN SPSF"/>
    <property type="match status" value="1"/>
</dbReference>
<sequence>MRIAIITQARINSSRLPNKIFLEAAGKSFLSYHIERLKETTVPIIVATTDDGSELPIVEFCLKNNIDCFRGSEMNVLKRFYDCAVHNDIEVIVRVTSDCPLIDAELVKQGIDRYLSFSDDKLYFSNTLDRTFPRGADFEIFSIAQLKNAYENAYDELDAEHVTPYIWKNKSGEVNIFQLKQSADYSNYRLTLDTQEDFELIKLLIEEYKADKLSMKSICEIMDQNPSLAKINSHIEQKKA</sequence>
<keyword evidence="1" id="KW-0548">Nucleotidyltransferase</keyword>
<proteinExistence type="predicted"/>
<dbReference type="InterPro" id="IPR029044">
    <property type="entry name" value="Nucleotide-diphossugar_trans"/>
</dbReference>
<evidence type="ECO:0000313" key="1">
    <source>
        <dbReference type="EMBL" id="TKC56945.1"/>
    </source>
</evidence>
<dbReference type="Pfam" id="PF02348">
    <property type="entry name" value="CTP_transf_3"/>
    <property type="match status" value="1"/>
</dbReference>
<dbReference type="PANTHER" id="PTHR42866">
    <property type="entry name" value="3-DEOXY-MANNO-OCTULOSONATE CYTIDYLYLTRANSFERASE"/>
    <property type="match status" value="1"/>
</dbReference>
<dbReference type="Gene3D" id="3.90.550.10">
    <property type="entry name" value="Spore Coat Polysaccharide Biosynthesis Protein SpsA, Chain A"/>
    <property type="match status" value="1"/>
</dbReference>
<name>A0A4U1G0E1_9SPHI</name>
<dbReference type="InterPro" id="IPR003329">
    <property type="entry name" value="Cytidylyl_trans"/>
</dbReference>